<dbReference type="GO" id="GO:0046394">
    <property type="term" value="P:carboxylic acid biosynthetic process"/>
    <property type="evidence" value="ECO:0007669"/>
    <property type="project" value="UniProtKB-ARBA"/>
</dbReference>
<dbReference type="SUPFAM" id="SSF56752">
    <property type="entry name" value="D-aminoacid aminotransferase-like PLP-dependent enzymes"/>
    <property type="match status" value="1"/>
</dbReference>
<evidence type="ECO:0008006" key="3">
    <source>
        <dbReference type="Google" id="ProtNLM"/>
    </source>
</evidence>
<dbReference type="Pfam" id="PF01063">
    <property type="entry name" value="Aminotran_4"/>
    <property type="match status" value="1"/>
</dbReference>
<dbReference type="AlphaFoldDB" id="A0A094Q0B7"/>
<dbReference type="EMBL" id="JNSK01000041">
    <property type="protein sequence ID" value="KGA17525.1"/>
    <property type="molecule type" value="Genomic_DNA"/>
</dbReference>
<accession>A0A094Q0B7</accession>
<evidence type="ECO:0000256" key="1">
    <source>
        <dbReference type="ARBA" id="ARBA00009320"/>
    </source>
</evidence>
<proteinExistence type="inferred from homology"/>
<dbReference type="InterPro" id="IPR036038">
    <property type="entry name" value="Aminotransferase-like"/>
</dbReference>
<dbReference type="InterPro" id="IPR050571">
    <property type="entry name" value="Class-IV_PLP-Dep_Aminotrnsfr"/>
</dbReference>
<protein>
    <recommendedName>
        <fullName evidence="3">Aminotransferase class IV</fullName>
    </recommendedName>
</protein>
<comment type="similarity">
    <text evidence="1">Belongs to the class-IV pyridoxal-phosphate-dependent aminotransferase family.</text>
</comment>
<dbReference type="PANTHER" id="PTHR42743">
    <property type="entry name" value="AMINO-ACID AMINOTRANSFERASE"/>
    <property type="match status" value="1"/>
</dbReference>
<dbReference type="PANTHER" id="PTHR42743:SF11">
    <property type="entry name" value="AMINODEOXYCHORISMATE LYASE"/>
    <property type="match status" value="1"/>
</dbReference>
<organism evidence="2">
    <name type="scientific">freshwater metagenome</name>
    <dbReference type="NCBI Taxonomy" id="449393"/>
    <lineage>
        <taxon>unclassified sequences</taxon>
        <taxon>metagenomes</taxon>
        <taxon>ecological metagenomes</taxon>
    </lineage>
</organism>
<dbReference type="InterPro" id="IPR043132">
    <property type="entry name" value="BCAT-like_C"/>
</dbReference>
<dbReference type="Gene3D" id="3.20.10.10">
    <property type="entry name" value="D-amino Acid Aminotransferase, subunit A, domain 2"/>
    <property type="match status" value="1"/>
</dbReference>
<dbReference type="InterPro" id="IPR001544">
    <property type="entry name" value="Aminotrans_IV"/>
</dbReference>
<evidence type="ECO:0000313" key="2">
    <source>
        <dbReference type="EMBL" id="KGA17525.1"/>
    </source>
</evidence>
<dbReference type="InterPro" id="IPR043131">
    <property type="entry name" value="BCAT-like_N"/>
</dbReference>
<gene>
    <name evidence="2" type="ORF">GM50_11560</name>
</gene>
<name>A0A094Q0B7_9ZZZZ</name>
<sequence>MKIWLNDALVDANTVALTSDYWPDGFGVFETIKTVDGIPYALNRHMRRALDAGERIGVSIPNEDRVRTAIESLLAEVRHPVGRLRLLFKQDGTFLAVHNPYTEMTHNLNLCTYSVRVDIKGVPSKTFPYTSRLDILQEAKSRGCDEAVVINSNHDVCEGAVSNLLFYTNGEWVTPPIVQGVLPGVMRALVIENLPVKVRNVDTNGLSHVQAAIVISSLKIASAVHSIDGRVMPDLQISEMFAQEIREMAVRTSVG</sequence>
<dbReference type="GO" id="GO:0003824">
    <property type="term" value="F:catalytic activity"/>
    <property type="evidence" value="ECO:0007669"/>
    <property type="project" value="InterPro"/>
</dbReference>
<dbReference type="Gene3D" id="3.30.470.10">
    <property type="match status" value="1"/>
</dbReference>
<reference evidence="2" key="1">
    <citation type="submission" date="2014-05" db="EMBL/GenBank/DDBJ databases">
        <title>Key roles for freshwater Actinobacteria revealed by deep metagenomic sequencing.</title>
        <authorList>
            <person name="Ghai R."/>
            <person name="Mizuno C.M."/>
            <person name="Picazo A."/>
            <person name="Camacho A."/>
            <person name="Rodriguez-Valera F."/>
        </authorList>
    </citation>
    <scope>NUCLEOTIDE SEQUENCE</scope>
</reference>
<comment type="caution">
    <text evidence="2">The sequence shown here is derived from an EMBL/GenBank/DDBJ whole genome shotgun (WGS) entry which is preliminary data.</text>
</comment>